<evidence type="ECO:0000256" key="3">
    <source>
        <dbReference type="ARBA" id="ARBA00012556"/>
    </source>
</evidence>
<dbReference type="EMBL" id="JAZHYP010000006">
    <property type="protein sequence ID" value="MEN3324483.1"/>
    <property type="molecule type" value="Genomic_DNA"/>
</dbReference>
<dbReference type="EC" id="3.2.1.89" evidence="3 7"/>
<organism evidence="9 10">
    <name type="scientific">Mariniflexile soesokkakense</name>
    <dbReference type="NCBI Taxonomy" id="1343160"/>
    <lineage>
        <taxon>Bacteria</taxon>
        <taxon>Pseudomonadati</taxon>
        <taxon>Bacteroidota</taxon>
        <taxon>Flavobacteriia</taxon>
        <taxon>Flavobacteriales</taxon>
        <taxon>Flavobacteriaceae</taxon>
        <taxon>Mariniflexile</taxon>
    </lineage>
</organism>
<evidence type="ECO:0000256" key="2">
    <source>
        <dbReference type="ARBA" id="ARBA00010687"/>
    </source>
</evidence>
<gene>
    <name evidence="9" type="ORF">VP395_12150</name>
</gene>
<dbReference type="InterPro" id="IPR017853">
    <property type="entry name" value="GH"/>
</dbReference>
<sequence>MKKTILVFVTYLCLTVALSAQSINITSIVTNPTTVSPVSGGAITVNYEYTSTNNDNDIIYIALELHDGSIWNATIDEIILNPVAKGTNLTGSVSLTIPNTATPTANLTGNLNYKVKLELNDSGWGDIDTKYSSEVILLAPNDLLYMTSIDKSPTSVNANTGGNVTVNYQYTSSNNNDIIYVALELRDTNNNWISTVDEVILNPVAMGTNVSMSTVLTIPNTTTLTANLPANTSYKIKISLNNSGWQVIEEEFSSEIVLIKALNHGVFAKGADVSWMTEMEASGRKWYDDNGVEKQLMPILQEHGMNSIRLRVWVDPTSASSGEAFGWCDIPDMVNKAVLANNLGMDVMITIHYSDWWADPGKQNKPTAWENFSTPQLIQAVYDHTTDVLTALGNAGVTPKWVQIGNETDSGMLWDTGKTTTTQGKINYADFVTSGNNAVKDFNDDIITVVHVSRGNDTNRFHNNIGSLINNGAQFDIIGMSLYPTETNWQTLVDGLTYTIGEMQSTYGKEVIVAEVGMRDDQPTACKQFLDYIIAETRKVNGLGVFYWEPQSYWWKSYGKSAWESDGSPSIAMDAFLEEVLGNKKGKGRNNLHKSNAFSDIKIYPNPASNKLFINSKSNIQSLKIVDLLGKEIKVITHSTKIESVDVSDLANGVYIIKINKYTQFKFVKK</sequence>
<keyword evidence="5 7" id="KW-0378">Hydrolase</keyword>
<reference evidence="9 10" key="1">
    <citation type="submission" date="2024-01" db="EMBL/GenBank/DDBJ databases">
        <title>Mariniflexile litorale sp. nov., isolated from the shallow sediments of the Sea of Japan.</title>
        <authorList>
            <person name="Romanenko L."/>
            <person name="Bystritskaya E."/>
            <person name="Isaeva M."/>
        </authorList>
    </citation>
    <scope>NUCLEOTIDE SEQUENCE [LARGE SCALE GENOMIC DNA]</scope>
    <source>
        <strain evidence="9 10">KCTC 32427</strain>
    </source>
</reference>
<dbReference type="Gene3D" id="3.20.20.80">
    <property type="entry name" value="Glycosidases"/>
    <property type="match status" value="1"/>
</dbReference>
<feature type="signal peptide" evidence="7">
    <location>
        <begin position="1"/>
        <end position="22"/>
    </location>
</feature>
<accession>A0ABV0ABU0</accession>
<dbReference type="Pfam" id="PF07745">
    <property type="entry name" value="Glyco_hydro_53"/>
    <property type="match status" value="1"/>
</dbReference>
<dbReference type="GO" id="GO:0016787">
    <property type="term" value="F:hydrolase activity"/>
    <property type="evidence" value="ECO:0007669"/>
    <property type="project" value="UniProtKB-KW"/>
</dbReference>
<dbReference type="NCBIfam" id="TIGR04183">
    <property type="entry name" value="Por_Secre_tail"/>
    <property type="match status" value="1"/>
</dbReference>
<keyword evidence="6 7" id="KW-0326">Glycosidase</keyword>
<keyword evidence="10" id="KW-1185">Reference proteome</keyword>
<proteinExistence type="inferred from homology"/>
<dbReference type="PANTHER" id="PTHR34983">
    <property type="entry name" value="ARABINOGALACTAN ENDO-BETA-1,4-GALACTANASE A"/>
    <property type="match status" value="1"/>
</dbReference>
<feature type="chain" id="PRO_5044954788" description="Arabinogalactan endo-beta-1,4-galactanase" evidence="7">
    <location>
        <begin position="23"/>
        <end position="670"/>
    </location>
</feature>
<keyword evidence="4 7" id="KW-0732">Signal</keyword>
<dbReference type="PANTHER" id="PTHR34983:SF1">
    <property type="entry name" value="ARABINOGALACTAN ENDO-BETA-1,4-GALACTANASE A"/>
    <property type="match status" value="1"/>
</dbReference>
<dbReference type="Pfam" id="PF18962">
    <property type="entry name" value="Por_Secre_tail"/>
    <property type="match status" value="1"/>
</dbReference>
<dbReference type="InterPro" id="IPR011683">
    <property type="entry name" value="Glyco_hydro_53"/>
</dbReference>
<evidence type="ECO:0000256" key="4">
    <source>
        <dbReference type="ARBA" id="ARBA00022729"/>
    </source>
</evidence>
<evidence type="ECO:0000256" key="6">
    <source>
        <dbReference type="ARBA" id="ARBA00023295"/>
    </source>
</evidence>
<dbReference type="SUPFAM" id="SSF51445">
    <property type="entry name" value="(Trans)glycosidases"/>
    <property type="match status" value="1"/>
</dbReference>
<name>A0ABV0ABU0_9FLAO</name>
<protein>
    <recommendedName>
        <fullName evidence="3 7">Arabinogalactan endo-beta-1,4-galactanase</fullName>
        <ecNumber evidence="3 7">3.2.1.89</ecNumber>
    </recommendedName>
</protein>
<feature type="domain" description="Secretion system C-terminal sorting" evidence="8">
    <location>
        <begin position="603"/>
        <end position="667"/>
    </location>
</feature>
<dbReference type="Proteomes" id="UP001416393">
    <property type="component" value="Unassembled WGS sequence"/>
</dbReference>
<comment type="similarity">
    <text evidence="2 7">Belongs to the glycosyl hydrolase 53 family.</text>
</comment>
<evidence type="ECO:0000256" key="7">
    <source>
        <dbReference type="RuleBase" id="RU361192"/>
    </source>
</evidence>
<dbReference type="InterPro" id="IPR026444">
    <property type="entry name" value="Secre_tail"/>
</dbReference>
<evidence type="ECO:0000313" key="9">
    <source>
        <dbReference type="EMBL" id="MEN3324483.1"/>
    </source>
</evidence>
<comment type="catalytic activity">
    <reaction evidence="1 7">
        <text>The enzyme specifically hydrolyzes (1-&gt;4)-beta-D-galactosidic linkages in type I arabinogalactans.</text>
        <dbReference type="EC" id="3.2.1.89"/>
    </reaction>
</comment>
<comment type="caution">
    <text evidence="9">The sequence shown here is derived from an EMBL/GenBank/DDBJ whole genome shotgun (WGS) entry which is preliminary data.</text>
</comment>
<evidence type="ECO:0000313" key="10">
    <source>
        <dbReference type="Proteomes" id="UP001416393"/>
    </source>
</evidence>
<dbReference type="RefSeq" id="WP_346242288.1">
    <property type="nucleotide sequence ID" value="NZ_JAZHYP010000006.1"/>
</dbReference>
<evidence type="ECO:0000259" key="8">
    <source>
        <dbReference type="Pfam" id="PF18962"/>
    </source>
</evidence>
<evidence type="ECO:0000256" key="5">
    <source>
        <dbReference type="ARBA" id="ARBA00022801"/>
    </source>
</evidence>
<evidence type="ECO:0000256" key="1">
    <source>
        <dbReference type="ARBA" id="ARBA00001695"/>
    </source>
</evidence>